<dbReference type="Pfam" id="PF02784">
    <property type="entry name" value="Orn_Arg_deC_N"/>
    <property type="match status" value="1"/>
</dbReference>
<dbReference type="AlphaFoldDB" id="A0A6P2NUZ4"/>
<dbReference type="GO" id="GO:0009089">
    <property type="term" value="P:lysine biosynthetic process via diaminopimelate"/>
    <property type="evidence" value="ECO:0007669"/>
    <property type="project" value="TreeGrafter"/>
</dbReference>
<evidence type="ECO:0000259" key="3">
    <source>
        <dbReference type="Pfam" id="PF02784"/>
    </source>
</evidence>
<evidence type="ECO:0000256" key="2">
    <source>
        <dbReference type="ARBA" id="ARBA00022898"/>
    </source>
</evidence>
<organism evidence="4 5">
    <name type="scientific">Burkholderia lata (strain ATCC 17760 / DSM 23089 / LMG 22485 / NCIMB 9086 / R18194 / 383)</name>
    <dbReference type="NCBI Taxonomy" id="482957"/>
    <lineage>
        <taxon>Bacteria</taxon>
        <taxon>Pseudomonadati</taxon>
        <taxon>Pseudomonadota</taxon>
        <taxon>Betaproteobacteria</taxon>
        <taxon>Burkholderiales</taxon>
        <taxon>Burkholderiaceae</taxon>
        <taxon>Burkholderia</taxon>
        <taxon>Burkholderia cepacia complex</taxon>
    </lineage>
</organism>
<evidence type="ECO:0000256" key="1">
    <source>
        <dbReference type="ARBA" id="ARBA00001933"/>
    </source>
</evidence>
<dbReference type="InterPro" id="IPR022644">
    <property type="entry name" value="De-COase2_N"/>
</dbReference>
<dbReference type="PANTHER" id="PTHR43727:SF2">
    <property type="entry name" value="GROUP IV DECARBOXYLASE"/>
    <property type="match status" value="1"/>
</dbReference>
<dbReference type="Gene3D" id="3.20.20.10">
    <property type="entry name" value="Alanine racemase"/>
    <property type="match status" value="1"/>
</dbReference>
<dbReference type="PRINTS" id="PR01179">
    <property type="entry name" value="ODADCRBXLASE"/>
</dbReference>
<name>A0A6P2NUZ4_BURL3</name>
<dbReference type="RefSeq" id="WP_175033288.1">
    <property type="nucleotide sequence ID" value="NZ_CABVPW010000024.1"/>
</dbReference>
<dbReference type="GO" id="GO:0008836">
    <property type="term" value="F:diaminopimelate decarboxylase activity"/>
    <property type="evidence" value="ECO:0007669"/>
    <property type="project" value="TreeGrafter"/>
</dbReference>
<sequence>MNNLIRQHLAAFGGDRRSVPPAYFFDVDEIVRRFAELHRSLPDNFELAYSLKANSEKPIVDSVAHAGSSALFDVSSLHELNVTCEAGVAPSRIVFTGPGKTRDELHAAVERDIGFIVCESIQEIEAVNGISRSMGKRSSVLIRINPDDVDVKVERQFSGDRSHFGISQQDAEHIASRLDAWPWVDIQGLHFYVGSRNLDAANIAENFFTFARIFNAINEAFGRRLTTLDLGGGFGVPYFPGESPLDLGQLARSLASFDGIWPTRVLVESGRFISASAGTYLCQVLYTKRVKDRHVAIVNGGLTSFYLPSDNIPAAHGSSLRNFGITAVGDDQTPIQGTLREYDIYGNAPTSSDVLALAAPLPELKPGSLLKIANAGAYGITASLNNFLGRGKPHAYYFGMQNFKKGT</sequence>
<protein>
    <submittedName>
        <fullName evidence="4">Orn/DAP/Arg decarboxylase 2</fullName>
    </submittedName>
</protein>
<dbReference type="InterPro" id="IPR029066">
    <property type="entry name" value="PLP-binding_barrel"/>
</dbReference>
<dbReference type="InterPro" id="IPR009006">
    <property type="entry name" value="Ala_racemase/Decarboxylase_C"/>
</dbReference>
<comment type="cofactor">
    <cofactor evidence="1">
        <name>pyridoxal 5'-phosphate</name>
        <dbReference type="ChEBI" id="CHEBI:597326"/>
    </cofactor>
</comment>
<dbReference type="PROSITE" id="PS00879">
    <property type="entry name" value="ODR_DC_2_2"/>
    <property type="match status" value="1"/>
</dbReference>
<dbReference type="EMBL" id="CABVPW010000024">
    <property type="protein sequence ID" value="VWB99011.1"/>
    <property type="molecule type" value="Genomic_DNA"/>
</dbReference>
<dbReference type="InterPro" id="IPR022657">
    <property type="entry name" value="De-COase2_CS"/>
</dbReference>
<dbReference type="InterPro" id="IPR000183">
    <property type="entry name" value="Orn/DAP/Arg_de-COase"/>
</dbReference>
<evidence type="ECO:0000313" key="4">
    <source>
        <dbReference type="EMBL" id="VWB99011.1"/>
    </source>
</evidence>
<keyword evidence="2" id="KW-0663">Pyridoxal phosphate</keyword>
<feature type="domain" description="Orn/DAP/Arg decarboxylase 2 N-terminal" evidence="3">
    <location>
        <begin position="28"/>
        <end position="275"/>
    </location>
</feature>
<dbReference type="SUPFAM" id="SSF51419">
    <property type="entry name" value="PLP-binding barrel"/>
    <property type="match status" value="1"/>
</dbReference>
<evidence type="ECO:0000313" key="5">
    <source>
        <dbReference type="Proteomes" id="UP000494218"/>
    </source>
</evidence>
<proteinExistence type="predicted"/>
<dbReference type="PANTHER" id="PTHR43727">
    <property type="entry name" value="DIAMINOPIMELATE DECARBOXYLASE"/>
    <property type="match status" value="1"/>
</dbReference>
<reference evidence="4 5" key="1">
    <citation type="submission" date="2019-09" db="EMBL/GenBank/DDBJ databases">
        <authorList>
            <person name="Depoorter E."/>
        </authorList>
    </citation>
    <scope>NUCLEOTIDE SEQUENCE [LARGE SCALE GENOMIC DNA]</scope>
    <source>
        <strain evidence="4">LMG 23254</strain>
    </source>
</reference>
<dbReference type="SUPFAM" id="SSF50621">
    <property type="entry name" value="Alanine racemase C-terminal domain-like"/>
    <property type="match status" value="1"/>
</dbReference>
<accession>A0A6P2NUZ4</accession>
<dbReference type="Proteomes" id="UP000494218">
    <property type="component" value="Unassembled WGS sequence"/>
</dbReference>
<gene>
    <name evidence="4" type="ORF">BLA23254_04712</name>
</gene>
<dbReference type="Gene3D" id="2.40.37.10">
    <property type="entry name" value="Lyase, Ornithine Decarboxylase, Chain A, domain 1"/>
    <property type="match status" value="1"/>
</dbReference>